<comment type="caution">
    <text evidence="3">The sequence shown here is derived from an EMBL/GenBank/DDBJ whole genome shotgun (WGS) entry which is preliminary data.</text>
</comment>
<name>A0A0V0YEJ0_TRIPS</name>
<evidence type="ECO:0000256" key="2">
    <source>
        <dbReference type="RuleBase" id="RU003876"/>
    </source>
</evidence>
<dbReference type="STRING" id="6337.A0A0V0YEJ0"/>
<dbReference type="InterPro" id="IPR002164">
    <property type="entry name" value="NAP_family"/>
</dbReference>
<dbReference type="InterPro" id="IPR037231">
    <property type="entry name" value="NAP-like_sf"/>
</dbReference>
<dbReference type="GO" id="GO:0005634">
    <property type="term" value="C:nucleus"/>
    <property type="evidence" value="ECO:0007669"/>
    <property type="project" value="InterPro"/>
</dbReference>
<dbReference type="GO" id="GO:0006334">
    <property type="term" value="P:nucleosome assembly"/>
    <property type="evidence" value="ECO:0007669"/>
    <property type="project" value="InterPro"/>
</dbReference>
<gene>
    <name evidence="3" type="primary">Nap1l4</name>
    <name evidence="3" type="ORF">T4E_10274</name>
</gene>
<organism evidence="3 4">
    <name type="scientific">Trichinella pseudospiralis</name>
    <name type="common">Parasitic roundworm</name>
    <dbReference type="NCBI Taxonomy" id="6337"/>
    <lineage>
        <taxon>Eukaryota</taxon>
        <taxon>Metazoa</taxon>
        <taxon>Ecdysozoa</taxon>
        <taxon>Nematoda</taxon>
        <taxon>Enoplea</taxon>
        <taxon>Dorylaimia</taxon>
        <taxon>Trichinellida</taxon>
        <taxon>Trichinellidae</taxon>
        <taxon>Trichinella</taxon>
    </lineage>
</organism>
<comment type="similarity">
    <text evidence="1 2">Belongs to the nucleosome assembly protein (NAP) family.</text>
</comment>
<proteinExistence type="inferred from homology"/>
<dbReference type="EMBL" id="JYDU01000021">
    <property type="protein sequence ID" value="KRX98533.1"/>
    <property type="molecule type" value="Genomic_DNA"/>
</dbReference>
<reference evidence="3 4" key="1">
    <citation type="submission" date="2015-01" db="EMBL/GenBank/DDBJ databases">
        <title>Evolution of Trichinella species and genotypes.</title>
        <authorList>
            <person name="Korhonen P.K."/>
            <person name="Edoardo P."/>
            <person name="Giuseppe L.R."/>
            <person name="Gasser R.B."/>
        </authorList>
    </citation>
    <scope>NUCLEOTIDE SEQUENCE [LARGE SCALE GENOMIC DNA]</scope>
    <source>
        <strain evidence="3">ISS141</strain>
    </source>
</reference>
<dbReference type="AlphaFoldDB" id="A0A0V0YEJ0"/>
<accession>A0A0V0YEJ0</accession>
<evidence type="ECO:0000256" key="1">
    <source>
        <dbReference type="ARBA" id="ARBA00009947"/>
    </source>
</evidence>
<protein>
    <submittedName>
        <fullName evidence="3">Nucleosome assembly protein 1-like 4</fullName>
    </submittedName>
</protein>
<dbReference type="Pfam" id="PF00956">
    <property type="entry name" value="NAP"/>
    <property type="match status" value="1"/>
</dbReference>
<evidence type="ECO:0000313" key="3">
    <source>
        <dbReference type="EMBL" id="KRX98533.1"/>
    </source>
</evidence>
<dbReference type="Proteomes" id="UP000054815">
    <property type="component" value="Unassembled WGS sequence"/>
</dbReference>
<sequence length="339" mass="39581">MTKNNNIRHSLDVNILLHTNSINKWRTNNTAGTENCASISREFFFTKFNKVEKMTSDADNYALKVLLELEREEAALNDEIARRVYELEAETLAQLKPLYQSRRDIIMGRGTFDFNDSEELLTELFRKKIELNSESSLDDSKRMKSGLPGFWLEVLNCSRLTASVIMPYDTYVLKYLVDISIDFIKSPMGYRLKFYFAPNKYFSNRVLVKEAYLEKKFSRGVPYDSACWRRLRLNSCKGCTIKWYPGKNLTVHEIRFKQRSTRTKQTRYVIKAIRRPSFFNFFDSYSVSMENAALNSNQIAMSNADLELFEFIRTQIVPRAELLLFLKSNPNSCENSSND</sequence>
<evidence type="ECO:0000313" key="4">
    <source>
        <dbReference type="Proteomes" id="UP000054815"/>
    </source>
</evidence>
<dbReference type="PANTHER" id="PTHR11875">
    <property type="entry name" value="TESTIS-SPECIFIC Y-ENCODED PROTEIN"/>
    <property type="match status" value="1"/>
</dbReference>
<dbReference type="Gene3D" id="3.30.1120.90">
    <property type="entry name" value="Nucleosome assembly protein"/>
    <property type="match status" value="1"/>
</dbReference>
<dbReference type="SUPFAM" id="SSF143113">
    <property type="entry name" value="NAP-like"/>
    <property type="match status" value="1"/>
</dbReference>